<dbReference type="InterPro" id="IPR050271">
    <property type="entry name" value="UDP-glycosyltransferase"/>
</dbReference>
<evidence type="ECO:0000313" key="7">
    <source>
        <dbReference type="WBParaSite" id="Minc3s08551g42361"/>
    </source>
</evidence>
<evidence type="ECO:0000256" key="2">
    <source>
        <dbReference type="ARBA" id="ARBA00012544"/>
    </source>
</evidence>
<dbReference type="Proteomes" id="UP000887563">
    <property type="component" value="Unplaced"/>
</dbReference>
<name>A0A914NWQ2_MELIC</name>
<protein>
    <recommendedName>
        <fullName evidence="2">glucuronosyltransferase</fullName>
        <ecNumber evidence="2">2.4.1.17</ecNumber>
    </recommendedName>
</protein>
<dbReference type="WBParaSite" id="Minc3s08551g42361">
    <property type="protein sequence ID" value="Minc3s08551g42361"/>
    <property type="gene ID" value="Minc3s08551g42361"/>
</dbReference>
<dbReference type="Pfam" id="PF00201">
    <property type="entry name" value="UDPGT"/>
    <property type="match status" value="1"/>
</dbReference>
<dbReference type="GO" id="GO:0015020">
    <property type="term" value="F:glucuronosyltransferase activity"/>
    <property type="evidence" value="ECO:0007669"/>
    <property type="project" value="UniProtKB-EC"/>
</dbReference>
<dbReference type="PANTHER" id="PTHR48043">
    <property type="entry name" value="EG:EG0003.4 PROTEIN-RELATED"/>
    <property type="match status" value="1"/>
</dbReference>
<dbReference type="SUPFAM" id="SSF53756">
    <property type="entry name" value="UDP-Glycosyltransferase/glycogen phosphorylase"/>
    <property type="match status" value="1"/>
</dbReference>
<accession>A0A914NWQ2</accession>
<comment type="similarity">
    <text evidence="1">Belongs to the UDP-glycosyltransferase family.</text>
</comment>
<dbReference type="InterPro" id="IPR002213">
    <property type="entry name" value="UDP_glucos_trans"/>
</dbReference>
<evidence type="ECO:0000256" key="3">
    <source>
        <dbReference type="ARBA" id="ARBA00022676"/>
    </source>
</evidence>
<keyword evidence="6" id="KW-1185">Reference proteome</keyword>
<dbReference type="EC" id="2.4.1.17" evidence="2"/>
<sequence>MPLESIYYDYLGLLPNIIHNGIPVVLRRKPNKHGETSSSNNPHELAVSQRKKEIKKFDIFFKQIGENMGIEENYFKNIIKYVIRFIFVNTQFLIDFEAMSDILIDQEKIINIGGIAIQQNNQALNGQEANIFNFASQNDKQIILVSFGTMINSQHLTDIQIYNLVENFSQFNYLFIWAIEDVNYKIFSILYNYNRTNNILDEDNKIFIYERVNQKAILANPLTILFISHCGINSSIEAVKYGKPLLCVPFIADQFYNSEALASREVAGIVDKDDNFENLEQYISYAISLHQNMHNLSELMNDINPVQTFLEKIAELHD</sequence>
<keyword evidence="3" id="KW-0328">Glycosyltransferase</keyword>
<evidence type="ECO:0000313" key="6">
    <source>
        <dbReference type="Proteomes" id="UP000887563"/>
    </source>
</evidence>
<organism evidence="6 7">
    <name type="scientific">Meloidogyne incognita</name>
    <name type="common">Southern root-knot nematode worm</name>
    <name type="synonym">Oxyuris incognita</name>
    <dbReference type="NCBI Taxonomy" id="6306"/>
    <lineage>
        <taxon>Eukaryota</taxon>
        <taxon>Metazoa</taxon>
        <taxon>Ecdysozoa</taxon>
        <taxon>Nematoda</taxon>
        <taxon>Chromadorea</taxon>
        <taxon>Rhabditida</taxon>
        <taxon>Tylenchina</taxon>
        <taxon>Tylenchomorpha</taxon>
        <taxon>Tylenchoidea</taxon>
        <taxon>Meloidogynidae</taxon>
        <taxon>Meloidogyninae</taxon>
        <taxon>Meloidogyne</taxon>
        <taxon>Meloidogyne incognita group</taxon>
    </lineage>
</organism>
<dbReference type="PANTHER" id="PTHR48043:SF145">
    <property type="entry name" value="FI06409P-RELATED"/>
    <property type="match status" value="1"/>
</dbReference>
<dbReference type="Gene3D" id="3.40.50.2000">
    <property type="entry name" value="Glycogen Phosphorylase B"/>
    <property type="match status" value="1"/>
</dbReference>
<reference evidence="7" key="1">
    <citation type="submission" date="2022-11" db="UniProtKB">
        <authorList>
            <consortium name="WormBaseParasite"/>
        </authorList>
    </citation>
    <scope>IDENTIFICATION</scope>
</reference>
<evidence type="ECO:0000256" key="4">
    <source>
        <dbReference type="ARBA" id="ARBA00022679"/>
    </source>
</evidence>
<keyword evidence="4" id="KW-0808">Transferase</keyword>
<evidence type="ECO:0000256" key="5">
    <source>
        <dbReference type="ARBA" id="ARBA00047475"/>
    </source>
</evidence>
<proteinExistence type="inferred from homology"/>
<comment type="catalytic activity">
    <reaction evidence="5">
        <text>glucuronate acceptor + UDP-alpha-D-glucuronate = acceptor beta-D-glucuronoside + UDP + H(+)</text>
        <dbReference type="Rhea" id="RHEA:21032"/>
        <dbReference type="ChEBI" id="CHEBI:15378"/>
        <dbReference type="ChEBI" id="CHEBI:58052"/>
        <dbReference type="ChEBI" id="CHEBI:58223"/>
        <dbReference type="ChEBI" id="CHEBI:132367"/>
        <dbReference type="ChEBI" id="CHEBI:132368"/>
        <dbReference type="EC" id="2.4.1.17"/>
    </reaction>
</comment>
<dbReference type="AlphaFoldDB" id="A0A914NWQ2"/>
<evidence type="ECO:0000256" key="1">
    <source>
        <dbReference type="ARBA" id="ARBA00009995"/>
    </source>
</evidence>